<organism evidence="2 3">
    <name type="scientific">Perkinsus chesapeaki</name>
    <name type="common">Clam parasite</name>
    <name type="synonym">Perkinsus andrewsi</name>
    <dbReference type="NCBI Taxonomy" id="330153"/>
    <lineage>
        <taxon>Eukaryota</taxon>
        <taxon>Sar</taxon>
        <taxon>Alveolata</taxon>
        <taxon>Perkinsozoa</taxon>
        <taxon>Perkinsea</taxon>
        <taxon>Perkinsida</taxon>
        <taxon>Perkinsidae</taxon>
        <taxon>Perkinsus</taxon>
    </lineage>
</organism>
<keyword evidence="3" id="KW-1185">Reference proteome</keyword>
<dbReference type="Gene3D" id="3.30.420.10">
    <property type="entry name" value="Ribonuclease H-like superfamily/Ribonuclease H"/>
    <property type="match status" value="1"/>
</dbReference>
<dbReference type="GO" id="GO:0003676">
    <property type="term" value="F:nucleic acid binding"/>
    <property type="evidence" value="ECO:0007669"/>
    <property type="project" value="InterPro"/>
</dbReference>
<reference evidence="2 3" key="1">
    <citation type="submission" date="2020-04" db="EMBL/GenBank/DDBJ databases">
        <title>Perkinsus chesapeaki whole genome sequence.</title>
        <authorList>
            <person name="Bogema D.R."/>
        </authorList>
    </citation>
    <scope>NUCLEOTIDE SEQUENCE [LARGE SCALE GENOMIC DNA]</scope>
    <source>
        <strain evidence="2">ATCC PRA-425</strain>
    </source>
</reference>
<comment type="caution">
    <text evidence="2">The sequence shown here is derived from an EMBL/GenBank/DDBJ whole genome shotgun (WGS) entry which is preliminary data.</text>
</comment>
<gene>
    <name evidence="2" type="ORF">FOL47_006330</name>
</gene>
<dbReference type="EMBL" id="JAAPAO010003506">
    <property type="protein sequence ID" value="KAF4646422.1"/>
    <property type="molecule type" value="Genomic_DNA"/>
</dbReference>
<accession>A0A7J6KHW0</accession>
<dbReference type="PROSITE" id="PS50994">
    <property type="entry name" value="INTEGRASE"/>
    <property type="match status" value="1"/>
</dbReference>
<dbReference type="Proteomes" id="UP000591131">
    <property type="component" value="Unassembled WGS sequence"/>
</dbReference>
<evidence type="ECO:0000259" key="1">
    <source>
        <dbReference type="PROSITE" id="PS50994"/>
    </source>
</evidence>
<evidence type="ECO:0000313" key="3">
    <source>
        <dbReference type="Proteomes" id="UP000591131"/>
    </source>
</evidence>
<dbReference type="InterPro" id="IPR012337">
    <property type="entry name" value="RNaseH-like_sf"/>
</dbReference>
<protein>
    <recommendedName>
        <fullName evidence="1">Integrase catalytic domain-containing protein</fullName>
    </recommendedName>
</protein>
<dbReference type="InterPro" id="IPR001584">
    <property type="entry name" value="Integrase_cat-core"/>
</dbReference>
<dbReference type="SUPFAM" id="SSF53098">
    <property type="entry name" value="Ribonuclease H-like"/>
    <property type="match status" value="1"/>
</dbReference>
<feature type="non-terminal residue" evidence="2">
    <location>
        <position position="159"/>
    </location>
</feature>
<dbReference type="AlphaFoldDB" id="A0A7J6KHW0"/>
<feature type="non-terminal residue" evidence="2">
    <location>
        <position position="1"/>
    </location>
</feature>
<sequence>GLRAFNTSSGTVKPAGLKFLPWQVCAVDIQGPMNVRFQSGEIDKFAVVTATDSITGYCRSAVIWEFSSATVMHQLNKLFLVTDFPKVCFTDKGSNLSSKFAKRKFEEWNCVHLVLPSHPEAYSGFFEIVHRSINDGLRSMLSYRMVGGREEVEIAVLEA</sequence>
<feature type="domain" description="Integrase catalytic" evidence="1">
    <location>
        <begin position="17"/>
        <end position="159"/>
    </location>
</feature>
<proteinExistence type="predicted"/>
<dbReference type="GO" id="GO:0015074">
    <property type="term" value="P:DNA integration"/>
    <property type="evidence" value="ECO:0007669"/>
    <property type="project" value="InterPro"/>
</dbReference>
<dbReference type="InterPro" id="IPR036397">
    <property type="entry name" value="RNaseH_sf"/>
</dbReference>
<name>A0A7J6KHW0_PERCH</name>
<evidence type="ECO:0000313" key="2">
    <source>
        <dbReference type="EMBL" id="KAF4646422.1"/>
    </source>
</evidence>